<sequence length="184" mass="20490">MRNRDHALTAKGVDAGYRLIIVIAGIHNTLRFQTQVRLDKELVGVLYDLPAGAGKPPRDKEWVTLTKTDLSKGDFNPGNINPSILNAGKPVLLVIKKHSTILQRLLSWLSNANEQTLKEIPTLIIDDEVDQASINIGGNIPPNDIDPDDESEYEEESPSKITEKPQTESTLRFSLMPFYPSFTI</sequence>
<evidence type="ECO:0000313" key="2">
    <source>
        <dbReference type="EMBL" id="QIZ09236.1"/>
    </source>
</evidence>
<dbReference type="Proteomes" id="UP000501868">
    <property type="component" value="Chromosome"/>
</dbReference>
<reference evidence="2 3" key="1">
    <citation type="submission" date="2020-04" db="EMBL/GenBank/DDBJ databases">
        <title>Genome-Wide Identification of 5-Methylcytosine Sites in Bacterial Genomes By High-Throughput Sequencing of MspJI Restriction Fragments.</title>
        <authorList>
            <person name="Wu V."/>
        </authorList>
    </citation>
    <scope>NUCLEOTIDE SEQUENCE [LARGE SCALE GENOMIC DNA]</scope>
    <source>
        <strain evidence="2 3">S2</strain>
    </source>
</reference>
<feature type="compositionally biased region" description="Acidic residues" evidence="1">
    <location>
        <begin position="145"/>
        <end position="156"/>
    </location>
</feature>
<dbReference type="AlphaFoldDB" id="A0A6H1P6P5"/>
<dbReference type="EMBL" id="CP051128">
    <property type="protein sequence ID" value="QIZ09236.1"/>
    <property type="molecule type" value="Genomic_DNA"/>
</dbReference>
<feature type="region of interest" description="Disordered" evidence="1">
    <location>
        <begin position="135"/>
        <end position="167"/>
    </location>
</feature>
<evidence type="ECO:0000256" key="1">
    <source>
        <dbReference type="SAM" id="MobiDB-lite"/>
    </source>
</evidence>
<gene>
    <name evidence="2" type="ORF">HFZ78_23115</name>
</gene>
<feature type="compositionally biased region" description="Basic and acidic residues" evidence="1">
    <location>
        <begin position="157"/>
        <end position="166"/>
    </location>
</feature>
<accession>A0A6H1P6P5</accession>
<reference evidence="2 3" key="2">
    <citation type="submission" date="2020-04" db="EMBL/GenBank/DDBJ databases">
        <authorList>
            <person name="Fomenkov A."/>
            <person name="Anton B.P."/>
            <person name="Roberts R.J."/>
        </authorList>
    </citation>
    <scope>NUCLEOTIDE SEQUENCE [LARGE SCALE GENOMIC DNA]</scope>
    <source>
        <strain evidence="2 3">S2</strain>
    </source>
</reference>
<organism evidence="2 3">
    <name type="scientific">Priestia megaterium</name>
    <name type="common">Bacillus megaterium</name>
    <dbReference type="NCBI Taxonomy" id="1404"/>
    <lineage>
        <taxon>Bacteria</taxon>
        <taxon>Bacillati</taxon>
        <taxon>Bacillota</taxon>
        <taxon>Bacilli</taxon>
        <taxon>Bacillales</taxon>
        <taxon>Bacillaceae</taxon>
        <taxon>Priestia</taxon>
    </lineage>
</organism>
<name>A0A6H1P6P5_PRIMG</name>
<evidence type="ECO:0000313" key="3">
    <source>
        <dbReference type="Proteomes" id="UP000501868"/>
    </source>
</evidence>
<proteinExistence type="predicted"/>
<protein>
    <submittedName>
        <fullName evidence="2">Uncharacterized protein</fullName>
    </submittedName>
</protein>